<dbReference type="OrthoDB" id="323192at2157"/>
<dbReference type="GO" id="GO:0003677">
    <property type="term" value="F:DNA binding"/>
    <property type="evidence" value="ECO:0007669"/>
    <property type="project" value="UniProtKB-KW"/>
</dbReference>
<dbReference type="InterPro" id="IPR006134">
    <property type="entry name" value="DNA-dir_DNA_pol_B_multi_dom"/>
</dbReference>
<dbReference type="Pfam" id="PF00136">
    <property type="entry name" value="DNA_pol_B"/>
    <property type="match status" value="1"/>
</dbReference>
<evidence type="ECO:0000313" key="8">
    <source>
        <dbReference type="EMBL" id="KZX15385.1"/>
    </source>
</evidence>
<dbReference type="PANTHER" id="PTHR10322:SF23">
    <property type="entry name" value="DNA POLYMERASE DELTA CATALYTIC SUBUNIT"/>
    <property type="match status" value="1"/>
</dbReference>
<dbReference type="Gene3D" id="3.90.1600.10">
    <property type="entry name" value="Palm domain of DNA polymerase"/>
    <property type="match status" value="1"/>
</dbReference>
<evidence type="ECO:0000256" key="6">
    <source>
        <dbReference type="ARBA" id="ARBA00049244"/>
    </source>
</evidence>
<evidence type="ECO:0000259" key="7">
    <source>
        <dbReference type="Pfam" id="PF00136"/>
    </source>
</evidence>
<reference evidence="8 9" key="1">
    <citation type="submission" date="2016-04" db="EMBL/GenBank/DDBJ databases">
        <title>Genome sequence of Methanobrevibacter filiformis DSM 11501.</title>
        <authorList>
            <person name="Poehlein A."/>
            <person name="Seedorf H."/>
            <person name="Daniel R."/>
        </authorList>
    </citation>
    <scope>NUCLEOTIDE SEQUENCE [LARGE SCALE GENOMIC DNA]</scope>
    <source>
        <strain evidence="8 9">DSM 11501</strain>
    </source>
</reference>
<dbReference type="GO" id="GO:0006261">
    <property type="term" value="P:DNA-templated DNA replication"/>
    <property type="evidence" value="ECO:0007669"/>
    <property type="project" value="TreeGrafter"/>
</dbReference>
<dbReference type="InterPro" id="IPR023211">
    <property type="entry name" value="DNA_pol_palm_dom_sf"/>
</dbReference>
<evidence type="ECO:0000256" key="2">
    <source>
        <dbReference type="ARBA" id="ARBA00022679"/>
    </source>
</evidence>
<evidence type="ECO:0000256" key="1">
    <source>
        <dbReference type="ARBA" id="ARBA00012417"/>
    </source>
</evidence>
<dbReference type="Proteomes" id="UP000077066">
    <property type="component" value="Unassembled WGS sequence"/>
</dbReference>
<evidence type="ECO:0000256" key="4">
    <source>
        <dbReference type="ARBA" id="ARBA00022932"/>
    </source>
</evidence>
<dbReference type="EMBL" id="LWMT01000098">
    <property type="protein sequence ID" value="KZX15385.1"/>
    <property type="molecule type" value="Genomic_DNA"/>
</dbReference>
<dbReference type="PANTHER" id="PTHR10322">
    <property type="entry name" value="DNA POLYMERASE CATALYTIC SUBUNIT"/>
    <property type="match status" value="1"/>
</dbReference>
<dbReference type="SUPFAM" id="SSF56672">
    <property type="entry name" value="DNA/RNA polymerases"/>
    <property type="match status" value="1"/>
</dbReference>
<dbReference type="RefSeq" id="WP_066971543.1">
    <property type="nucleotide sequence ID" value="NZ_LWMT01000098.1"/>
</dbReference>
<sequence length="227" mass="26074">METESKTQENLEELISQRARKFLNYLNPSLPENMELEYEGFYRRGFFVTKKRYAVIENNKIIAKGLELVRRDWAPIAKNTQQAILMALLKNGDVDEAVKIIETTLKNIKTGKVDINNMIIHTQITKKLSEYKQIGPHIVAAEQLQKKGTEIRKGSIIRYIIVKGKGSISSRAVPIEEINGYTYDADYYIDNQLIPAVTRIMTSFGYTKESLTELSEKEKQTNLDAFF</sequence>
<protein>
    <recommendedName>
        <fullName evidence="1">DNA-directed DNA polymerase</fullName>
        <ecNumber evidence="1">2.7.7.7</ecNumber>
    </recommendedName>
</protein>
<comment type="caution">
    <text evidence="8">The sequence shown here is derived from an EMBL/GenBank/DDBJ whole genome shotgun (WGS) entry which is preliminary data.</text>
</comment>
<dbReference type="PATRIC" id="fig|55758.3.peg.766"/>
<keyword evidence="3 8" id="KW-0548">Nucleotidyltransferase</keyword>
<dbReference type="STRING" id="55758.MBFIL_06860"/>
<proteinExistence type="predicted"/>
<keyword evidence="4" id="KW-0239">DNA-directed DNA polymerase</keyword>
<evidence type="ECO:0000313" key="9">
    <source>
        <dbReference type="Proteomes" id="UP000077066"/>
    </source>
</evidence>
<feature type="domain" description="DNA-directed DNA polymerase family B multifunctional" evidence="7">
    <location>
        <begin position="17"/>
        <end position="202"/>
    </location>
</feature>
<name>A0A166DAN5_9EURY</name>
<organism evidence="8 9">
    <name type="scientific">Methanobrevibacter filiformis</name>
    <dbReference type="NCBI Taxonomy" id="55758"/>
    <lineage>
        <taxon>Archaea</taxon>
        <taxon>Methanobacteriati</taxon>
        <taxon>Methanobacteriota</taxon>
        <taxon>Methanomada group</taxon>
        <taxon>Methanobacteria</taxon>
        <taxon>Methanobacteriales</taxon>
        <taxon>Methanobacteriaceae</taxon>
        <taxon>Methanobrevibacter</taxon>
    </lineage>
</organism>
<keyword evidence="2 8" id="KW-0808">Transferase</keyword>
<dbReference type="GO" id="GO:0000166">
    <property type="term" value="F:nucleotide binding"/>
    <property type="evidence" value="ECO:0007669"/>
    <property type="project" value="InterPro"/>
</dbReference>
<dbReference type="InterPro" id="IPR043502">
    <property type="entry name" value="DNA/RNA_pol_sf"/>
</dbReference>
<accession>A0A166DAN5</accession>
<dbReference type="AlphaFoldDB" id="A0A166DAN5"/>
<gene>
    <name evidence="8" type="primary">polB_2</name>
    <name evidence="8" type="ORF">MBFIL_06860</name>
</gene>
<dbReference type="Gene3D" id="1.10.132.60">
    <property type="entry name" value="DNA polymerase family B, C-terminal domain"/>
    <property type="match status" value="1"/>
</dbReference>
<evidence type="ECO:0000256" key="3">
    <source>
        <dbReference type="ARBA" id="ARBA00022695"/>
    </source>
</evidence>
<keyword evidence="9" id="KW-1185">Reference proteome</keyword>
<dbReference type="GO" id="GO:0003887">
    <property type="term" value="F:DNA-directed DNA polymerase activity"/>
    <property type="evidence" value="ECO:0007669"/>
    <property type="project" value="UniProtKB-KW"/>
</dbReference>
<keyword evidence="5" id="KW-0238">DNA-binding</keyword>
<evidence type="ECO:0000256" key="5">
    <source>
        <dbReference type="ARBA" id="ARBA00023125"/>
    </source>
</evidence>
<dbReference type="InterPro" id="IPR050240">
    <property type="entry name" value="DNA_pol_type-B"/>
</dbReference>
<comment type="catalytic activity">
    <reaction evidence="6">
        <text>DNA(n) + a 2'-deoxyribonucleoside 5'-triphosphate = DNA(n+1) + diphosphate</text>
        <dbReference type="Rhea" id="RHEA:22508"/>
        <dbReference type="Rhea" id="RHEA-COMP:17339"/>
        <dbReference type="Rhea" id="RHEA-COMP:17340"/>
        <dbReference type="ChEBI" id="CHEBI:33019"/>
        <dbReference type="ChEBI" id="CHEBI:61560"/>
        <dbReference type="ChEBI" id="CHEBI:173112"/>
        <dbReference type="EC" id="2.7.7.7"/>
    </reaction>
</comment>
<dbReference type="InterPro" id="IPR042087">
    <property type="entry name" value="DNA_pol_B_thumb"/>
</dbReference>
<dbReference type="EC" id="2.7.7.7" evidence="1"/>